<sequence length="271" mass="28249">MTTPPAQAYFVPDGAGFVPTAMAKGPWGSSISGNFVGGMLGRAAERAADPQLHPARLTVDLLRPVAMAPIILRTNVVRQGRRLALLDVALLQDDVLVARASALFLRGGERPPGDVWTGPLATPPLPPETVEAPAGTSMLVWAYGRDPAAAGRSFDLTQWQHDGPKSVWLRDLGPLVEGEPTTPFVRAAMAGDVASSLTHYGTDGLHYINADYTLTLSRLPRGSDVCLVALSHAGHAGVGTGTAAMFDREGLIGSATATALANPGFTPRTAG</sequence>
<dbReference type="InterPro" id="IPR042171">
    <property type="entry name" value="Acyl-CoA_hotdog"/>
</dbReference>
<keyword evidence="4" id="KW-1185">Reference proteome</keyword>
<proteinExistence type="predicted"/>
<dbReference type="Proteomes" id="UP000467193">
    <property type="component" value="Chromosome"/>
</dbReference>
<evidence type="ECO:0008006" key="5">
    <source>
        <dbReference type="Google" id="ProtNLM"/>
    </source>
</evidence>
<dbReference type="Pfam" id="PF20789">
    <property type="entry name" value="4HBT_3C"/>
    <property type="match status" value="1"/>
</dbReference>
<dbReference type="EMBL" id="AP022588">
    <property type="protein sequence ID" value="BBY27250.1"/>
    <property type="molecule type" value="Genomic_DNA"/>
</dbReference>
<dbReference type="Gene3D" id="2.40.160.210">
    <property type="entry name" value="Acyl-CoA thioesterase, double hotdog domain"/>
    <property type="match status" value="1"/>
</dbReference>
<dbReference type="Pfam" id="PF13622">
    <property type="entry name" value="4HBT_3"/>
    <property type="match status" value="1"/>
</dbReference>
<evidence type="ECO:0000313" key="4">
    <source>
        <dbReference type="Proteomes" id="UP000467193"/>
    </source>
</evidence>
<protein>
    <recommendedName>
        <fullName evidence="5">Thioesterase</fullName>
    </recommendedName>
</protein>
<organism evidence="3 4">
    <name type="scientific">Mycolicibacterium sediminis</name>
    <dbReference type="NCBI Taxonomy" id="1286180"/>
    <lineage>
        <taxon>Bacteria</taxon>
        <taxon>Bacillati</taxon>
        <taxon>Actinomycetota</taxon>
        <taxon>Actinomycetes</taxon>
        <taxon>Mycobacteriales</taxon>
        <taxon>Mycobacteriaceae</taxon>
        <taxon>Mycolicibacterium</taxon>
    </lineage>
</organism>
<dbReference type="InterPro" id="IPR029069">
    <property type="entry name" value="HotDog_dom_sf"/>
</dbReference>
<dbReference type="KEGG" id="msei:MSEDJ_13460"/>
<dbReference type="RefSeq" id="WP_163796156.1">
    <property type="nucleotide sequence ID" value="NZ_AP022588.1"/>
</dbReference>
<dbReference type="InterPro" id="IPR049450">
    <property type="entry name" value="ACOT8-like_C"/>
</dbReference>
<dbReference type="SUPFAM" id="SSF54637">
    <property type="entry name" value="Thioesterase/thiol ester dehydrase-isomerase"/>
    <property type="match status" value="1"/>
</dbReference>
<accession>A0A7I7QMI4</accession>
<reference evidence="3 4" key="1">
    <citation type="journal article" date="2019" name="Emerg. Microbes Infect.">
        <title>Comprehensive subspecies identification of 175 nontuberculous mycobacteria species based on 7547 genomic profiles.</title>
        <authorList>
            <person name="Matsumoto Y."/>
            <person name="Kinjo T."/>
            <person name="Motooka D."/>
            <person name="Nabeya D."/>
            <person name="Jung N."/>
            <person name="Uechi K."/>
            <person name="Horii T."/>
            <person name="Iida T."/>
            <person name="Fujita J."/>
            <person name="Nakamura S."/>
        </authorList>
    </citation>
    <scope>NUCLEOTIDE SEQUENCE [LARGE SCALE GENOMIC DNA]</scope>
    <source>
        <strain evidence="3 4">JCM 17899</strain>
    </source>
</reference>
<feature type="domain" description="Acyl-CoA thioesterase-like N-terminal HotDog" evidence="1">
    <location>
        <begin position="25"/>
        <end position="104"/>
    </location>
</feature>
<dbReference type="InterPro" id="IPR049449">
    <property type="entry name" value="TesB_ACOT8-like_N"/>
</dbReference>
<evidence type="ECO:0000259" key="1">
    <source>
        <dbReference type="Pfam" id="PF13622"/>
    </source>
</evidence>
<evidence type="ECO:0000259" key="2">
    <source>
        <dbReference type="Pfam" id="PF20789"/>
    </source>
</evidence>
<gene>
    <name evidence="3" type="ORF">MSEDJ_13460</name>
</gene>
<feature type="domain" description="Acyl-CoA thioesterase-like C-terminal" evidence="2">
    <location>
        <begin position="153"/>
        <end position="259"/>
    </location>
</feature>
<name>A0A7I7QMI4_9MYCO</name>
<evidence type="ECO:0000313" key="3">
    <source>
        <dbReference type="EMBL" id="BBY27250.1"/>
    </source>
</evidence>
<dbReference type="AlphaFoldDB" id="A0A7I7QMI4"/>